<dbReference type="EMBL" id="LT960552">
    <property type="protein sequence ID" value="SOK59166.1"/>
    <property type="molecule type" value="Genomic_DNA"/>
</dbReference>
<organism evidence="1 2">
    <name type="scientific">Yersinia phage fHe-Yen9-03</name>
    <dbReference type="NCBI Taxonomy" id="2052743"/>
    <lineage>
        <taxon>Viruses</taxon>
        <taxon>Duplodnaviria</taxon>
        <taxon>Heunggongvirae</taxon>
        <taxon>Uroviricota</taxon>
        <taxon>Caudoviricetes</taxon>
        <taxon>Eneladusvirus</taxon>
        <taxon>Eneladusvirus Yen904</taxon>
    </lineage>
</organism>
<reference evidence="2" key="1">
    <citation type="submission" date="2017-10" db="EMBL/GenBank/DDBJ databases">
        <authorList>
            <person name="Skurnik M."/>
        </authorList>
    </citation>
    <scope>NUCLEOTIDE SEQUENCE [LARGE SCALE GENOMIC DNA]</scope>
    <source>
        <strain evidence="2">fHe-Yen9-03</strain>
    </source>
</reference>
<gene>
    <name evidence="1" type="primary">g358</name>
</gene>
<protein>
    <submittedName>
        <fullName evidence="1">Uncharacterized protein</fullName>
    </submittedName>
</protein>
<accession>A0A2C9CZE9</accession>
<dbReference type="Proteomes" id="UP000241364">
    <property type="component" value="Chromosome i"/>
</dbReference>
<evidence type="ECO:0000313" key="2">
    <source>
        <dbReference type="Proteomes" id="UP000241364"/>
    </source>
</evidence>
<sequence length="79" mass="9631">MSNDIFEFYPIDELHEPTDGSVVYLNRYWIVKDNCVLRFIRTKSWQCNAHEMIIQNAMKDNPIYEGCEIQFYQYLYIPR</sequence>
<name>A0A2C9CZE9_9CAUD</name>
<evidence type="ECO:0000313" key="1">
    <source>
        <dbReference type="EMBL" id="SOK59166.1"/>
    </source>
</evidence>
<proteinExistence type="predicted"/>